<name>A0A1F6LRU7_9BACT</name>
<proteinExistence type="predicted"/>
<dbReference type="InterPro" id="IPR023366">
    <property type="entry name" value="ATP_synth_asu-like_sf"/>
</dbReference>
<feature type="domain" description="Lumazine-binding" evidence="4">
    <location>
        <begin position="97"/>
        <end position="193"/>
    </location>
</feature>
<feature type="repeat" description="Lumazine-binding" evidence="3">
    <location>
        <begin position="1"/>
        <end position="96"/>
    </location>
</feature>
<evidence type="ECO:0000259" key="4">
    <source>
        <dbReference type="PROSITE" id="PS51177"/>
    </source>
</evidence>
<organism evidence="5 6">
    <name type="scientific">Candidatus Magasanikbacteria bacterium RIFCSPHIGHO2_01_FULL_50_8</name>
    <dbReference type="NCBI Taxonomy" id="1798674"/>
    <lineage>
        <taxon>Bacteria</taxon>
        <taxon>Candidatus Magasanikiibacteriota</taxon>
    </lineage>
</organism>
<dbReference type="NCBIfam" id="TIGR00187">
    <property type="entry name" value="ribE"/>
    <property type="match status" value="1"/>
</dbReference>
<evidence type="ECO:0000256" key="1">
    <source>
        <dbReference type="ARBA" id="ARBA00022737"/>
    </source>
</evidence>
<accession>A0A1F6LRU7</accession>
<feature type="repeat" description="Lumazine-binding" evidence="3">
    <location>
        <begin position="97"/>
        <end position="193"/>
    </location>
</feature>
<dbReference type="InterPro" id="IPR026017">
    <property type="entry name" value="Lumazine-bd_dom"/>
</dbReference>
<sequence length="195" mass="21481">MFTGIITDVGTIATLTQRDGWLRLRVHAPETARRVSAGSSVAVNGVCLTVNEISAGAMDFSILPQTVAVTHIGSWQVGERVNLECSLRVGDELSGHFVYGHVDGVARVIDVRREEESVRIRFSLAPELMQFTASKGAIAIDGTSLTIAERGADWIEVTLVEYTLEHTNFLDRKIDDTVHIECDMILKFIDKKNNP</sequence>
<evidence type="ECO:0000256" key="2">
    <source>
        <dbReference type="NCBIfam" id="TIGR00187"/>
    </source>
</evidence>
<dbReference type="Proteomes" id="UP000176329">
    <property type="component" value="Unassembled WGS sequence"/>
</dbReference>
<dbReference type="PANTHER" id="PTHR21098">
    <property type="entry name" value="RIBOFLAVIN SYNTHASE ALPHA CHAIN"/>
    <property type="match status" value="1"/>
</dbReference>
<evidence type="ECO:0000313" key="6">
    <source>
        <dbReference type="Proteomes" id="UP000176329"/>
    </source>
</evidence>
<dbReference type="EC" id="2.5.1.9" evidence="2"/>
<dbReference type="PROSITE" id="PS51177">
    <property type="entry name" value="LUMAZINE_BIND"/>
    <property type="match status" value="2"/>
</dbReference>
<dbReference type="GO" id="GO:0009231">
    <property type="term" value="P:riboflavin biosynthetic process"/>
    <property type="evidence" value="ECO:0007669"/>
    <property type="project" value="TreeGrafter"/>
</dbReference>
<keyword evidence="1" id="KW-0677">Repeat</keyword>
<dbReference type="InterPro" id="IPR001783">
    <property type="entry name" value="Lumazine-bd"/>
</dbReference>
<reference evidence="5 6" key="1">
    <citation type="journal article" date="2016" name="Nat. Commun.">
        <title>Thousands of microbial genomes shed light on interconnected biogeochemical processes in an aquifer system.</title>
        <authorList>
            <person name="Anantharaman K."/>
            <person name="Brown C.T."/>
            <person name="Hug L.A."/>
            <person name="Sharon I."/>
            <person name="Castelle C.J."/>
            <person name="Probst A.J."/>
            <person name="Thomas B.C."/>
            <person name="Singh A."/>
            <person name="Wilkins M.J."/>
            <person name="Karaoz U."/>
            <person name="Brodie E.L."/>
            <person name="Williams K.H."/>
            <person name="Hubbard S.S."/>
            <person name="Banfield J.F."/>
        </authorList>
    </citation>
    <scope>NUCLEOTIDE SEQUENCE [LARGE SCALE GENOMIC DNA]</scope>
</reference>
<dbReference type="NCBIfam" id="NF006767">
    <property type="entry name" value="PRK09289.1"/>
    <property type="match status" value="1"/>
</dbReference>
<dbReference type="PANTHER" id="PTHR21098:SF0">
    <property type="entry name" value="RIBOFLAVIN SYNTHASE"/>
    <property type="match status" value="1"/>
</dbReference>
<feature type="domain" description="Lumazine-binding" evidence="4">
    <location>
        <begin position="1"/>
        <end position="96"/>
    </location>
</feature>
<dbReference type="InterPro" id="IPR017938">
    <property type="entry name" value="Riboflavin_synthase-like_b-brl"/>
</dbReference>
<dbReference type="AlphaFoldDB" id="A0A1F6LRU7"/>
<dbReference type="Gene3D" id="2.40.30.20">
    <property type="match status" value="2"/>
</dbReference>
<dbReference type="PIRSF" id="PIRSF000498">
    <property type="entry name" value="Riboflavin_syn_A"/>
    <property type="match status" value="1"/>
</dbReference>
<dbReference type="GO" id="GO:0004746">
    <property type="term" value="F:riboflavin synthase activity"/>
    <property type="evidence" value="ECO:0007669"/>
    <property type="project" value="UniProtKB-UniRule"/>
</dbReference>
<comment type="caution">
    <text evidence="5">The sequence shown here is derived from an EMBL/GenBank/DDBJ whole genome shotgun (WGS) entry which is preliminary data.</text>
</comment>
<protein>
    <recommendedName>
        <fullName evidence="2">Riboflavin synthase</fullName>
        <ecNumber evidence="2">2.5.1.9</ecNumber>
    </recommendedName>
</protein>
<dbReference type="CDD" id="cd00402">
    <property type="entry name" value="Riboflavin_synthase_like"/>
    <property type="match status" value="1"/>
</dbReference>
<evidence type="ECO:0000313" key="5">
    <source>
        <dbReference type="EMBL" id="OGH62025.1"/>
    </source>
</evidence>
<dbReference type="EMBL" id="MFPV01000024">
    <property type="protein sequence ID" value="OGH62025.1"/>
    <property type="molecule type" value="Genomic_DNA"/>
</dbReference>
<dbReference type="SUPFAM" id="SSF63380">
    <property type="entry name" value="Riboflavin synthase domain-like"/>
    <property type="match status" value="2"/>
</dbReference>
<evidence type="ECO:0000256" key="3">
    <source>
        <dbReference type="PROSITE-ProRule" id="PRU00524"/>
    </source>
</evidence>
<gene>
    <name evidence="5" type="ORF">A2848_03125</name>
</gene>
<dbReference type="Pfam" id="PF00677">
    <property type="entry name" value="Lum_binding"/>
    <property type="match status" value="2"/>
</dbReference>